<reference evidence="1" key="1">
    <citation type="submission" date="2021-03" db="EMBL/GenBank/DDBJ databases">
        <authorList>
            <person name="Tagirdzhanova G."/>
        </authorList>
    </citation>
    <scope>NUCLEOTIDE SEQUENCE</scope>
</reference>
<keyword evidence="2" id="KW-1185">Reference proteome</keyword>
<evidence type="ECO:0000313" key="2">
    <source>
        <dbReference type="Proteomes" id="UP000664203"/>
    </source>
</evidence>
<dbReference type="OrthoDB" id="4538483at2759"/>
<name>A0A8H3F125_9LECA</name>
<proteinExistence type="predicted"/>
<protein>
    <submittedName>
        <fullName evidence="1">Uncharacterized protein</fullName>
    </submittedName>
</protein>
<organism evidence="1 2">
    <name type="scientific">Alectoria fallacina</name>
    <dbReference type="NCBI Taxonomy" id="1903189"/>
    <lineage>
        <taxon>Eukaryota</taxon>
        <taxon>Fungi</taxon>
        <taxon>Dikarya</taxon>
        <taxon>Ascomycota</taxon>
        <taxon>Pezizomycotina</taxon>
        <taxon>Lecanoromycetes</taxon>
        <taxon>OSLEUM clade</taxon>
        <taxon>Lecanoromycetidae</taxon>
        <taxon>Lecanorales</taxon>
        <taxon>Lecanorineae</taxon>
        <taxon>Parmeliaceae</taxon>
        <taxon>Alectoria</taxon>
    </lineage>
</organism>
<comment type="caution">
    <text evidence="1">The sequence shown here is derived from an EMBL/GenBank/DDBJ whole genome shotgun (WGS) entry which is preliminary data.</text>
</comment>
<dbReference type="Proteomes" id="UP000664203">
    <property type="component" value="Unassembled WGS sequence"/>
</dbReference>
<accession>A0A8H3F125</accession>
<gene>
    <name evidence="1" type="ORF">ALECFALPRED_010577</name>
</gene>
<sequence>MAIPALLDQVQSHLEEVRNDPSKGLDEKLLESVDKQITESIEEPRRDALLNQLSDLLPTLQQDPTPVTGLIQCLVFPRKYDFKRILTIQPPVDFIAGLSSSLSPINFVVLSLLEKATYRKSDSDIVAGKADVIATLIKLWLCTPDTAVAGWAHDVIVGLLLADQGGNIMSDSAIMDEGLMWRRILRDRDIYGSIFSICSLNTAGQEGPLSRREKTVSQARLLDMLLKIDSRPVRISQIPEIEQRFGVSNGGLLHFAAIHMVDYRGDVLMHMTLMQFYANYLGTGHTFALDFLRSNGLHTRSMAYYLEPEKHDSLDLTYLYGSSAKYLQCYCLTYPQDLLSSPIAGDILARVTSVVENTSSSQWAHGKIPKHDLHVLVDLPRVMLIPWTQASSPMLLIPVKPANPDAFSVLAHILHGGDGSMLEEQAAARALYYLEMEHHSDFWECVVGVADTIALKESAFSAIRLIGAVITAKWSPLPDTEPSSSTQFKLPSESQLASMCHVASLPQSGIEAIMSQPALGIVIPYLMRPAQSFGSLVGGGRGDVESAVYMIAAAKHDVLILLHQRLKQWIGTRADEGQDMMAAVGRRVAQGPMGGTSEVGGRIGTLEM</sequence>
<evidence type="ECO:0000313" key="1">
    <source>
        <dbReference type="EMBL" id="CAF9916261.1"/>
    </source>
</evidence>
<dbReference type="EMBL" id="CAJPDR010000089">
    <property type="protein sequence ID" value="CAF9916261.1"/>
    <property type="molecule type" value="Genomic_DNA"/>
</dbReference>
<dbReference type="AlphaFoldDB" id="A0A8H3F125"/>